<reference evidence="1 2" key="1">
    <citation type="submission" date="2017-11" db="EMBL/GenBank/DDBJ databases">
        <title>Comparitive Functional Genomics of Dry Heat Resistant strains isolated from the Viking Spacecraft.</title>
        <authorList>
            <person name="Seuylemezian A."/>
            <person name="Cooper K."/>
            <person name="Vaishampayan P."/>
        </authorList>
    </citation>
    <scope>NUCLEOTIDE SEQUENCE [LARGE SCALE GENOMIC DNA]</scope>
    <source>
        <strain evidence="1 2">V1-29</strain>
    </source>
</reference>
<gene>
    <name evidence="1" type="ORF">CUU66_23150</name>
</gene>
<dbReference type="EMBL" id="PGUY01000092">
    <property type="protein sequence ID" value="PLT27574.1"/>
    <property type="molecule type" value="Genomic_DNA"/>
</dbReference>
<proteinExistence type="predicted"/>
<keyword evidence="2" id="KW-1185">Reference proteome</keyword>
<dbReference type="OrthoDB" id="2404998at2"/>
<evidence type="ECO:0008006" key="3">
    <source>
        <dbReference type="Google" id="ProtNLM"/>
    </source>
</evidence>
<dbReference type="Proteomes" id="UP000234748">
    <property type="component" value="Unassembled WGS sequence"/>
</dbReference>
<sequence length="166" mass="18818">MESIIMIKGRVKFPITLDPGVWIFDDRKIDMDVFFSSEPDKPADELEEYTKNASKHWDREIMEGAIYPPTLKSEKKYEKEKIMTGTFGIPLLPFLKNAEPESGASTLHIETQDETKSMSLDAADELILGFSQAGKPLKEDGPVYIYYKDGSNYTNPIKNVLGFTIE</sequence>
<protein>
    <recommendedName>
        <fullName evidence="3">Peptidyl-prolyl cis-trans isomerase</fullName>
    </recommendedName>
</protein>
<dbReference type="AlphaFoldDB" id="A0A2N5LZN6"/>
<evidence type="ECO:0000313" key="1">
    <source>
        <dbReference type="EMBL" id="PLT27574.1"/>
    </source>
</evidence>
<evidence type="ECO:0000313" key="2">
    <source>
        <dbReference type="Proteomes" id="UP000234748"/>
    </source>
</evidence>
<comment type="caution">
    <text evidence="1">The sequence shown here is derived from an EMBL/GenBank/DDBJ whole genome shotgun (WGS) entry which is preliminary data.</text>
</comment>
<name>A0A2N5LZN6_9BACI</name>
<accession>A0A2N5LZN6</accession>
<dbReference type="RefSeq" id="WP_101645757.1">
    <property type="nucleotide sequence ID" value="NZ_PGUY01000092.1"/>
</dbReference>
<organism evidence="1 2">
    <name type="scientific">Peribacillus deserti</name>
    <dbReference type="NCBI Taxonomy" id="673318"/>
    <lineage>
        <taxon>Bacteria</taxon>
        <taxon>Bacillati</taxon>
        <taxon>Bacillota</taxon>
        <taxon>Bacilli</taxon>
        <taxon>Bacillales</taxon>
        <taxon>Bacillaceae</taxon>
        <taxon>Peribacillus</taxon>
    </lineage>
</organism>